<sequence>MESNSNPQQSQRGNALMPTGPCNPQVVAQLFSALQSFYAQCRAPITPSPNIVEVSQDCIPDTPPSQQGQDGPSTSAANMVEQAPSRPRTRLQAAKTQKPKSGPLKGKAPAKKPRSSAQKARPAVASTSAPRQEVIDVPSVFQDNPRQPSTSEESSSEEELPPQQVAAASDPAPRDDAPRGGKRKAKKKHRSKKSKKRDTSDSEEETGTSSSDGDSDTPMETYWGEGEDVGAPQWVHERRANSHRKAFNGTLDWKDGALVPDVKVSTNAATDFILGNHLSKRKRNKILNGNYVDMFSLLPPAQVKGKGEKLSTMGKGGTGYPGRANV</sequence>
<dbReference type="AlphaFoldDB" id="A0AA35LNB2"/>
<dbReference type="EMBL" id="OX395145">
    <property type="protein sequence ID" value="CAI5799416.1"/>
    <property type="molecule type" value="Genomic_DNA"/>
</dbReference>
<feature type="region of interest" description="Disordered" evidence="1">
    <location>
        <begin position="1"/>
        <end position="23"/>
    </location>
</feature>
<feature type="region of interest" description="Disordered" evidence="1">
    <location>
        <begin position="51"/>
        <end position="226"/>
    </location>
</feature>
<gene>
    <name evidence="2" type="ORF">PODLI_1B019248</name>
</gene>
<feature type="compositionally biased region" description="Polar residues" evidence="1">
    <location>
        <begin position="1"/>
        <end position="13"/>
    </location>
</feature>
<organism evidence="2 3">
    <name type="scientific">Podarcis lilfordi</name>
    <name type="common">Lilford's wall lizard</name>
    <dbReference type="NCBI Taxonomy" id="74358"/>
    <lineage>
        <taxon>Eukaryota</taxon>
        <taxon>Metazoa</taxon>
        <taxon>Chordata</taxon>
        <taxon>Craniata</taxon>
        <taxon>Vertebrata</taxon>
        <taxon>Euteleostomi</taxon>
        <taxon>Lepidosauria</taxon>
        <taxon>Squamata</taxon>
        <taxon>Bifurcata</taxon>
        <taxon>Unidentata</taxon>
        <taxon>Episquamata</taxon>
        <taxon>Laterata</taxon>
        <taxon>Lacertibaenia</taxon>
        <taxon>Lacertidae</taxon>
        <taxon>Podarcis</taxon>
    </lineage>
</organism>
<proteinExistence type="predicted"/>
<feature type="compositionally biased region" description="Polar residues" evidence="1">
    <location>
        <begin position="64"/>
        <end position="77"/>
    </location>
</feature>
<feature type="compositionally biased region" description="Basic residues" evidence="1">
    <location>
        <begin position="180"/>
        <end position="196"/>
    </location>
</feature>
<keyword evidence="3" id="KW-1185">Reference proteome</keyword>
<name>A0AA35LNB2_9SAUR</name>
<accession>A0AA35LNB2</accession>
<evidence type="ECO:0000313" key="3">
    <source>
        <dbReference type="Proteomes" id="UP001178461"/>
    </source>
</evidence>
<reference evidence="2" key="1">
    <citation type="submission" date="2022-12" db="EMBL/GenBank/DDBJ databases">
        <authorList>
            <person name="Alioto T."/>
            <person name="Alioto T."/>
            <person name="Gomez Garrido J."/>
        </authorList>
    </citation>
    <scope>NUCLEOTIDE SEQUENCE</scope>
</reference>
<protein>
    <submittedName>
        <fullName evidence="2">Uncharacterized protein</fullName>
    </submittedName>
</protein>
<evidence type="ECO:0000256" key="1">
    <source>
        <dbReference type="SAM" id="MobiDB-lite"/>
    </source>
</evidence>
<dbReference type="Proteomes" id="UP001178461">
    <property type="component" value="Chromosome W"/>
</dbReference>
<evidence type="ECO:0000313" key="2">
    <source>
        <dbReference type="EMBL" id="CAI5799416.1"/>
    </source>
</evidence>
<feature type="region of interest" description="Disordered" evidence="1">
    <location>
        <begin position="306"/>
        <end position="326"/>
    </location>
</feature>